<keyword evidence="3" id="KW-1185">Reference proteome</keyword>
<protein>
    <submittedName>
        <fullName evidence="2">Uncharacterized protein</fullName>
    </submittedName>
</protein>
<evidence type="ECO:0000313" key="2">
    <source>
        <dbReference type="EMBL" id="KAK4501036.1"/>
    </source>
</evidence>
<accession>A0ABR0EIG0</accession>
<name>A0ABR0EIG0_ZASCE</name>
<evidence type="ECO:0000313" key="3">
    <source>
        <dbReference type="Proteomes" id="UP001305779"/>
    </source>
</evidence>
<feature type="transmembrane region" description="Helical" evidence="1">
    <location>
        <begin position="24"/>
        <end position="47"/>
    </location>
</feature>
<dbReference type="EMBL" id="JAXOVC010000005">
    <property type="protein sequence ID" value="KAK4501036.1"/>
    <property type="molecule type" value="Genomic_DNA"/>
</dbReference>
<feature type="transmembrane region" description="Helical" evidence="1">
    <location>
        <begin position="550"/>
        <end position="578"/>
    </location>
</feature>
<proteinExistence type="predicted"/>
<evidence type="ECO:0000256" key="1">
    <source>
        <dbReference type="SAM" id="Phobius"/>
    </source>
</evidence>
<keyword evidence="1" id="KW-0812">Transmembrane</keyword>
<feature type="transmembrane region" description="Helical" evidence="1">
    <location>
        <begin position="102"/>
        <end position="127"/>
    </location>
</feature>
<gene>
    <name evidence="2" type="ORF">PRZ48_006842</name>
</gene>
<dbReference type="Proteomes" id="UP001305779">
    <property type="component" value="Unassembled WGS sequence"/>
</dbReference>
<organism evidence="2 3">
    <name type="scientific">Zasmidium cellare</name>
    <name type="common">Wine cellar mold</name>
    <name type="synonym">Racodium cellare</name>
    <dbReference type="NCBI Taxonomy" id="395010"/>
    <lineage>
        <taxon>Eukaryota</taxon>
        <taxon>Fungi</taxon>
        <taxon>Dikarya</taxon>
        <taxon>Ascomycota</taxon>
        <taxon>Pezizomycotina</taxon>
        <taxon>Dothideomycetes</taxon>
        <taxon>Dothideomycetidae</taxon>
        <taxon>Mycosphaerellales</taxon>
        <taxon>Mycosphaerellaceae</taxon>
        <taxon>Zasmidium</taxon>
    </lineage>
</organism>
<keyword evidence="1" id="KW-1133">Transmembrane helix</keyword>
<sequence>MSVYEGVWYNHAAQELVLTLRPAAAGFLEAALVTFVHLVAAATWPIWRYILYSIRQTSTQDVFHAQRQVAIRNSNTAANAAGQMLKMMFGWRKYKVHSFARGFVYLVICVAVFILWTICGLYAPYIYTRTSTDVLLAGSDICGYPSTPGGASTQSLEMFTLNAAANVDGMRAADAYVQQCYGKNGSDLATKCNAYPHRSLNFTTSDGECPFGDNGSACISVNSTVMKIDTGYLDSSRDFGINLGHEYTIQYRKVSTCSPIHTNGFVKVVNTTGTPLAADYLEGTVLFQYMYGPQFDYNFTYQYEFQQMFYPIGYTTAVAEYIPGNSTIKDGWVANSTVYDQTDGDVSLVFMAGNQIKYPAPVYDPLYAAGLDPTADAVEIPYNDANVTFYTTTRAVSVIACKEQHQFCLAGSTENCTPLGGIGNILNEVDKLPGVNFPQMLTAGRIGFALATTSIAAVLTDMGPSALLVSRTLNGLQQLASVKMDQWRAEVSNWHSISFARMQAIVLSYAAGPSNPAFNPYVPKPDALLQNWACKTQRIQDSHGYINFDMAGLIVLVVVGAGLVVLGFVFESLVGLISRLSRRLGDRRHKWLAEGLYHLHRETLQARGVREWQDTDKVMPKSHWSMQEPTAAMEDPNQAVSFLHVPMKVSTP</sequence>
<comment type="caution">
    <text evidence="2">The sequence shown here is derived from an EMBL/GenBank/DDBJ whole genome shotgun (WGS) entry which is preliminary data.</text>
</comment>
<reference evidence="2 3" key="1">
    <citation type="journal article" date="2023" name="G3 (Bethesda)">
        <title>A chromosome-level genome assembly of Zasmidium syzygii isolated from banana leaves.</title>
        <authorList>
            <person name="van Westerhoven A.C."/>
            <person name="Mehrabi R."/>
            <person name="Talebi R."/>
            <person name="Steentjes M.B.F."/>
            <person name="Corcolon B."/>
            <person name="Chong P.A."/>
            <person name="Kema G.H.J."/>
            <person name="Seidl M.F."/>
        </authorList>
    </citation>
    <scope>NUCLEOTIDE SEQUENCE [LARGE SCALE GENOMIC DNA]</scope>
    <source>
        <strain evidence="2 3">P124</strain>
    </source>
</reference>
<keyword evidence="1" id="KW-0472">Membrane</keyword>